<organism evidence="1 2">
    <name type="scientific">Allohahella marinimesophila</name>
    <dbReference type="NCBI Taxonomy" id="1054972"/>
    <lineage>
        <taxon>Bacteria</taxon>
        <taxon>Pseudomonadati</taxon>
        <taxon>Pseudomonadota</taxon>
        <taxon>Gammaproteobacteria</taxon>
        <taxon>Oceanospirillales</taxon>
        <taxon>Hahellaceae</taxon>
        <taxon>Allohahella</taxon>
    </lineage>
</organism>
<dbReference type="EMBL" id="BAABBO010000011">
    <property type="protein sequence ID" value="GAA3967799.1"/>
    <property type="molecule type" value="Genomic_DNA"/>
</dbReference>
<keyword evidence="2" id="KW-1185">Reference proteome</keyword>
<reference evidence="2" key="1">
    <citation type="journal article" date="2019" name="Int. J. Syst. Evol. Microbiol.">
        <title>The Global Catalogue of Microorganisms (GCM) 10K type strain sequencing project: providing services to taxonomists for standard genome sequencing and annotation.</title>
        <authorList>
            <consortium name="The Broad Institute Genomics Platform"/>
            <consortium name="The Broad Institute Genome Sequencing Center for Infectious Disease"/>
            <person name="Wu L."/>
            <person name="Ma J."/>
        </authorList>
    </citation>
    <scope>NUCLEOTIDE SEQUENCE [LARGE SCALE GENOMIC DNA]</scope>
    <source>
        <strain evidence="2">JCM 17555</strain>
    </source>
</reference>
<dbReference type="RefSeq" id="WP_344807202.1">
    <property type="nucleotide sequence ID" value="NZ_BAABBO010000011.1"/>
</dbReference>
<evidence type="ECO:0000313" key="2">
    <source>
        <dbReference type="Proteomes" id="UP001501337"/>
    </source>
</evidence>
<evidence type="ECO:0000313" key="1">
    <source>
        <dbReference type="EMBL" id="GAA3967799.1"/>
    </source>
</evidence>
<dbReference type="InterPro" id="IPR019291">
    <property type="entry name" value="Host_attachment_protein"/>
</dbReference>
<protein>
    <submittedName>
        <fullName evidence="1">Host attachment protein</fullName>
    </submittedName>
</protein>
<comment type="caution">
    <text evidence="1">The sequence shown here is derived from an EMBL/GenBank/DDBJ whole genome shotgun (WGS) entry which is preliminary data.</text>
</comment>
<dbReference type="Proteomes" id="UP001501337">
    <property type="component" value="Unassembled WGS sequence"/>
</dbReference>
<dbReference type="Pfam" id="PF10116">
    <property type="entry name" value="Host_attach"/>
    <property type="match status" value="1"/>
</dbReference>
<gene>
    <name evidence="1" type="ORF">GCM10022278_26920</name>
</gene>
<proteinExistence type="predicted"/>
<sequence>MQTTRWVVVANREKAKIYQRNKQATEMELIEELDCPDARLHEQELANGTLGESFASAGDGQRTVRPVHTEHQKLLVDFAGDVAEKLEKGRKAHLFEHLDVIADPGFLGALRDKLASPTLQLIEKEVSKNVVDAEPKALRKYLVDA</sequence>
<accession>A0ABP7PM15</accession>
<name>A0ABP7PM15_9GAMM</name>